<name>K0S9I9_THAOC</name>
<dbReference type="GO" id="GO:0004791">
    <property type="term" value="F:thioredoxin-disulfide reductase (NADPH) activity"/>
    <property type="evidence" value="ECO:0007669"/>
    <property type="project" value="TreeGrafter"/>
</dbReference>
<dbReference type="PANTHER" id="PTHR46472:SF1">
    <property type="entry name" value="NUCLEOREDOXIN"/>
    <property type="match status" value="1"/>
</dbReference>
<protein>
    <recommendedName>
        <fullName evidence="3">Thioredoxin-like fold domain-containing protein</fullName>
    </recommendedName>
</protein>
<dbReference type="Proteomes" id="UP000266841">
    <property type="component" value="Unassembled WGS sequence"/>
</dbReference>
<keyword evidence="2" id="KW-1185">Reference proteome</keyword>
<dbReference type="PANTHER" id="PTHR46472">
    <property type="entry name" value="NUCLEOREDOXIN"/>
    <property type="match status" value="1"/>
</dbReference>
<dbReference type="GO" id="GO:0005634">
    <property type="term" value="C:nucleus"/>
    <property type="evidence" value="ECO:0007669"/>
    <property type="project" value="TreeGrafter"/>
</dbReference>
<gene>
    <name evidence="1" type="ORF">THAOC_24853</name>
</gene>
<evidence type="ECO:0000313" key="2">
    <source>
        <dbReference type="Proteomes" id="UP000266841"/>
    </source>
</evidence>
<dbReference type="Gene3D" id="3.40.30.10">
    <property type="entry name" value="Glutaredoxin"/>
    <property type="match status" value="1"/>
</dbReference>
<dbReference type="OrthoDB" id="409136at2759"/>
<accession>K0S9I9</accession>
<dbReference type="AlphaFoldDB" id="K0S9I9"/>
<organism evidence="1 2">
    <name type="scientific">Thalassiosira oceanica</name>
    <name type="common">Marine diatom</name>
    <dbReference type="NCBI Taxonomy" id="159749"/>
    <lineage>
        <taxon>Eukaryota</taxon>
        <taxon>Sar</taxon>
        <taxon>Stramenopiles</taxon>
        <taxon>Ochrophyta</taxon>
        <taxon>Bacillariophyta</taxon>
        <taxon>Coscinodiscophyceae</taxon>
        <taxon>Thalassiosirophycidae</taxon>
        <taxon>Thalassiosirales</taxon>
        <taxon>Thalassiosiraceae</taxon>
        <taxon>Thalassiosira</taxon>
    </lineage>
</organism>
<dbReference type="GO" id="GO:0030178">
    <property type="term" value="P:negative regulation of Wnt signaling pathway"/>
    <property type="evidence" value="ECO:0007669"/>
    <property type="project" value="TreeGrafter"/>
</dbReference>
<comment type="caution">
    <text evidence="1">The sequence shown here is derived from an EMBL/GenBank/DDBJ whole genome shotgun (WGS) entry which is preliminary data.</text>
</comment>
<evidence type="ECO:0008006" key="3">
    <source>
        <dbReference type="Google" id="ProtNLM"/>
    </source>
</evidence>
<dbReference type="GO" id="GO:0031397">
    <property type="term" value="P:negative regulation of protein ubiquitination"/>
    <property type="evidence" value="ECO:0007669"/>
    <property type="project" value="TreeGrafter"/>
</dbReference>
<sequence length="87" mass="9537">MGQRGQLLGDKYKVKSIPTLVLLDEVGNVITADARNKIPADKAGIGFPWRSPMSVLISTLVPKSFRLMMKNQFLGILGKVKVALKAR</sequence>
<reference evidence="1 2" key="1">
    <citation type="journal article" date="2012" name="Genome Biol.">
        <title>Genome and low-iron response of an oceanic diatom adapted to chronic iron limitation.</title>
        <authorList>
            <person name="Lommer M."/>
            <person name="Specht M."/>
            <person name="Roy A.S."/>
            <person name="Kraemer L."/>
            <person name="Andreson R."/>
            <person name="Gutowska M.A."/>
            <person name="Wolf J."/>
            <person name="Bergner S.V."/>
            <person name="Schilhabel M.B."/>
            <person name="Klostermeier U.C."/>
            <person name="Beiko R.G."/>
            <person name="Rosenstiel P."/>
            <person name="Hippler M."/>
            <person name="Laroche J."/>
        </authorList>
    </citation>
    <scope>NUCLEOTIDE SEQUENCE [LARGE SCALE GENOMIC DNA]</scope>
    <source>
        <strain evidence="1 2">CCMP1005</strain>
    </source>
</reference>
<proteinExistence type="predicted"/>
<dbReference type="EMBL" id="AGNL01034060">
    <property type="protein sequence ID" value="EJK55422.1"/>
    <property type="molecule type" value="Genomic_DNA"/>
</dbReference>
<evidence type="ECO:0000313" key="1">
    <source>
        <dbReference type="EMBL" id="EJK55422.1"/>
    </source>
</evidence>